<sequence length="182" mass="20194">MLRAADEEDGNETSIQGILRAVRANNEDLALILAEEVVSAVKSKSTTPQETIRFPPPVLWRATWLGMDRLLEFLLRCGEQPDDQSAASSPSLLYMASRLGFSKIVHVLLNHNADLRVRDEEEATPLSIACSHGHIDVVKMLLEKDPTMLDIPQPDTPLYTAALWGSWDIVELLLRLGADPNL</sequence>
<dbReference type="RefSeq" id="XP_040777156.1">
    <property type="nucleotide sequence ID" value="XM_040924031.1"/>
</dbReference>
<evidence type="ECO:0000313" key="5">
    <source>
        <dbReference type="Proteomes" id="UP000803844"/>
    </source>
</evidence>
<feature type="repeat" description="ANK" evidence="3">
    <location>
        <begin position="121"/>
        <end position="144"/>
    </location>
</feature>
<dbReference type="SMART" id="SM00248">
    <property type="entry name" value="ANK"/>
    <property type="match status" value="3"/>
</dbReference>
<keyword evidence="5" id="KW-1185">Reference proteome</keyword>
<dbReference type="EMBL" id="MU032347">
    <property type="protein sequence ID" value="KAF3766195.1"/>
    <property type="molecule type" value="Genomic_DNA"/>
</dbReference>
<evidence type="ECO:0000256" key="3">
    <source>
        <dbReference type="PROSITE-ProRule" id="PRU00023"/>
    </source>
</evidence>
<dbReference type="PRINTS" id="PR01415">
    <property type="entry name" value="ANKYRIN"/>
</dbReference>
<dbReference type="PANTHER" id="PTHR24173:SF74">
    <property type="entry name" value="ANKYRIN REPEAT DOMAIN-CONTAINING PROTEIN 16"/>
    <property type="match status" value="1"/>
</dbReference>
<evidence type="ECO:0008006" key="6">
    <source>
        <dbReference type="Google" id="ProtNLM"/>
    </source>
</evidence>
<dbReference type="PROSITE" id="PS50297">
    <property type="entry name" value="ANK_REP_REGION"/>
    <property type="match status" value="2"/>
</dbReference>
<proteinExistence type="predicted"/>
<name>A0A9P4Y498_CRYP1</name>
<dbReference type="GeneID" id="63841160"/>
<evidence type="ECO:0000256" key="1">
    <source>
        <dbReference type="ARBA" id="ARBA00022737"/>
    </source>
</evidence>
<dbReference type="Gene3D" id="1.25.40.20">
    <property type="entry name" value="Ankyrin repeat-containing domain"/>
    <property type="match status" value="2"/>
</dbReference>
<dbReference type="InterPro" id="IPR036770">
    <property type="entry name" value="Ankyrin_rpt-contain_sf"/>
</dbReference>
<dbReference type="SUPFAM" id="SSF48403">
    <property type="entry name" value="Ankyrin repeat"/>
    <property type="match status" value="1"/>
</dbReference>
<reference evidence="4" key="1">
    <citation type="journal article" date="2020" name="Phytopathology">
        <title>Genome sequence of the chestnut blight fungus Cryphonectria parasitica EP155: A fundamental resource for an archetypical invasive plant pathogen.</title>
        <authorList>
            <person name="Crouch J.A."/>
            <person name="Dawe A."/>
            <person name="Aerts A."/>
            <person name="Barry K."/>
            <person name="Churchill A.C.L."/>
            <person name="Grimwood J."/>
            <person name="Hillman B."/>
            <person name="Milgroom M.G."/>
            <person name="Pangilinan J."/>
            <person name="Smith M."/>
            <person name="Salamov A."/>
            <person name="Schmutz J."/>
            <person name="Yadav J."/>
            <person name="Grigoriev I.V."/>
            <person name="Nuss D."/>
        </authorList>
    </citation>
    <scope>NUCLEOTIDE SEQUENCE</scope>
    <source>
        <strain evidence="4">EP155</strain>
    </source>
</reference>
<protein>
    <recommendedName>
        <fullName evidence="6">Ankyrin</fullName>
    </recommendedName>
</protein>
<feature type="non-terminal residue" evidence="4">
    <location>
        <position position="182"/>
    </location>
</feature>
<keyword evidence="1" id="KW-0677">Repeat</keyword>
<dbReference type="InterPro" id="IPR002110">
    <property type="entry name" value="Ankyrin_rpt"/>
</dbReference>
<accession>A0A9P4Y498</accession>
<feature type="repeat" description="ANK" evidence="3">
    <location>
        <begin position="88"/>
        <end position="120"/>
    </location>
</feature>
<evidence type="ECO:0000256" key="2">
    <source>
        <dbReference type="ARBA" id="ARBA00023043"/>
    </source>
</evidence>
<dbReference type="PANTHER" id="PTHR24173">
    <property type="entry name" value="ANKYRIN REPEAT CONTAINING"/>
    <property type="match status" value="1"/>
</dbReference>
<gene>
    <name evidence="4" type="ORF">M406DRAFT_37577</name>
</gene>
<evidence type="ECO:0000313" key="4">
    <source>
        <dbReference type="EMBL" id="KAF3766195.1"/>
    </source>
</evidence>
<comment type="caution">
    <text evidence="4">The sequence shown here is derived from an EMBL/GenBank/DDBJ whole genome shotgun (WGS) entry which is preliminary data.</text>
</comment>
<dbReference type="AlphaFoldDB" id="A0A9P4Y498"/>
<dbReference type="Pfam" id="PF12796">
    <property type="entry name" value="Ank_2"/>
    <property type="match status" value="1"/>
</dbReference>
<keyword evidence="2 3" id="KW-0040">ANK repeat</keyword>
<organism evidence="4 5">
    <name type="scientific">Cryphonectria parasitica (strain ATCC 38755 / EP155)</name>
    <dbReference type="NCBI Taxonomy" id="660469"/>
    <lineage>
        <taxon>Eukaryota</taxon>
        <taxon>Fungi</taxon>
        <taxon>Dikarya</taxon>
        <taxon>Ascomycota</taxon>
        <taxon>Pezizomycotina</taxon>
        <taxon>Sordariomycetes</taxon>
        <taxon>Sordariomycetidae</taxon>
        <taxon>Diaporthales</taxon>
        <taxon>Cryphonectriaceae</taxon>
        <taxon>Cryphonectria-Endothia species complex</taxon>
        <taxon>Cryphonectria</taxon>
    </lineage>
</organism>
<dbReference type="Pfam" id="PF00023">
    <property type="entry name" value="Ank"/>
    <property type="match status" value="1"/>
</dbReference>
<dbReference type="Proteomes" id="UP000803844">
    <property type="component" value="Unassembled WGS sequence"/>
</dbReference>
<feature type="repeat" description="ANK" evidence="3">
    <location>
        <begin position="153"/>
        <end position="182"/>
    </location>
</feature>
<dbReference type="OrthoDB" id="20872at2759"/>
<dbReference type="PROSITE" id="PS50088">
    <property type="entry name" value="ANK_REPEAT"/>
    <property type="match status" value="3"/>
</dbReference>